<keyword evidence="2" id="KW-0677">Repeat</keyword>
<dbReference type="Proteomes" id="UP000504617">
    <property type="component" value="Unplaced"/>
</dbReference>
<feature type="domain" description="SRCR" evidence="7">
    <location>
        <begin position="200"/>
        <end position="300"/>
    </location>
</feature>
<feature type="disulfide bond" evidence="5">
    <location>
        <begin position="360"/>
        <end position="424"/>
    </location>
</feature>
<feature type="disulfide bond" evidence="5">
    <location>
        <begin position="269"/>
        <end position="279"/>
    </location>
</feature>
<keyword evidence="4" id="KW-0325">Glycoprotein</keyword>
<feature type="disulfide bond" evidence="5">
    <location>
        <begin position="39"/>
        <end position="49"/>
    </location>
</feature>
<evidence type="ECO:0000313" key="9">
    <source>
        <dbReference type="RefSeq" id="XP_013930617.1"/>
    </source>
</evidence>
<dbReference type="Pfam" id="PF00530">
    <property type="entry name" value="SRCR"/>
    <property type="match status" value="3"/>
</dbReference>
<dbReference type="PRINTS" id="PR00258">
    <property type="entry name" value="SPERACTRCPTR"/>
</dbReference>
<dbReference type="SMART" id="SM00202">
    <property type="entry name" value="SR"/>
    <property type="match status" value="3"/>
</dbReference>
<dbReference type="AlphaFoldDB" id="A0A6I9Z1X6"/>
<dbReference type="GO" id="GO:0016020">
    <property type="term" value="C:membrane"/>
    <property type="evidence" value="ECO:0007669"/>
    <property type="project" value="InterPro"/>
</dbReference>
<organism evidence="8 9">
    <name type="scientific">Thamnophis sirtalis</name>
    <dbReference type="NCBI Taxonomy" id="35019"/>
    <lineage>
        <taxon>Eukaryota</taxon>
        <taxon>Metazoa</taxon>
        <taxon>Chordata</taxon>
        <taxon>Craniata</taxon>
        <taxon>Vertebrata</taxon>
        <taxon>Euteleostomi</taxon>
        <taxon>Lepidosauria</taxon>
        <taxon>Squamata</taxon>
        <taxon>Bifurcata</taxon>
        <taxon>Unidentata</taxon>
        <taxon>Episquamata</taxon>
        <taxon>Toxicofera</taxon>
        <taxon>Serpentes</taxon>
        <taxon>Colubroidea</taxon>
        <taxon>Colubridae</taxon>
        <taxon>Natricinae</taxon>
        <taxon>Thamnophis</taxon>
    </lineage>
</organism>
<dbReference type="GeneID" id="106556164"/>
<evidence type="ECO:0000256" key="4">
    <source>
        <dbReference type="ARBA" id="ARBA00023180"/>
    </source>
</evidence>
<dbReference type="Gene3D" id="3.10.250.10">
    <property type="entry name" value="SRCR-like domain"/>
    <property type="match status" value="3"/>
</dbReference>
<dbReference type="RefSeq" id="XP_013930617.1">
    <property type="nucleotide sequence ID" value="XM_014075142.1"/>
</dbReference>
<protein>
    <submittedName>
        <fullName evidence="9">Deleted in malignant brain tumors 1 protein-like</fullName>
    </submittedName>
</protein>
<evidence type="ECO:0000256" key="2">
    <source>
        <dbReference type="ARBA" id="ARBA00022737"/>
    </source>
</evidence>
<feature type="region of interest" description="Disordered" evidence="6">
    <location>
        <begin position="141"/>
        <end position="178"/>
    </location>
</feature>
<keyword evidence="3 5" id="KW-1015">Disulfide bond</keyword>
<evidence type="ECO:0000256" key="1">
    <source>
        <dbReference type="ARBA" id="ARBA00022729"/>
    </source>
</evidence>
<gene>
    <name evidence="9" type="primary">LOC106556164</name>
</gene>
<feature type="disulfide bond" evidence="5">
    <location>
        <begin position="8"/>
        <end position="69"/>
    </location>
</feature>
<dbReference type="FunFam" id="3.10.250.10:FF:000006">
    <property type="entry name" value="neurotrypsin isoform X2"/>
    <property type="match status" value="2"/>
</dbReference>
<dbReference type="KEGG" id="tsr:106556164"/>
<feature type="domain" description="SRCR" evidence="7">
    <location>
        <begin position="1"/>
        <end position="70"/>
    </location>
</feature>
<feature type="non-terminal residue" evidence="9">
    <location>
        <position position="502"/>
    </location>
</feature>
<evidence type="ECO:0000313" key="8">
    <source>
        <dbReference type="Proteomes" id="UP000504617"/>
    </source>
</evidence>
<feature type="disulfide bond" evidence="5">
    <location>
        <begin position="225"/>
        <end position="289"/>
    </location>
</feature>
<dbReference type="InterPro" id="IPR001190">
    <property type="entry name" value="SRCR"/>
</dbReference>
<evidence type="ECO:0000256" key="6">
    <source>
        <dbReference type="SAM" id="MobiDB-lite"/>
    </source>
</evidence>
<dbReference type="PANTHER" id="PTHR48071:SF18">
    <property type="entry name" value="DELETED IN MALIGNANT BRAIN TUMORS 1 PROTEIN-RELATED"/>
    <property type="match status" value="1"/>
</dbReference>
<evidence type="ECO:0000259" key="7">
    <source>
        <dbReference type="PROSITE" id="PS50287"/>
    </source>
</evidence>
<dbReference type="FunFam" id="3.10.250.10:FF:000057">
    <property type="entry name" value="Uncharacterized protein"/>
    <property type="match status" value="1"/>
</dbReference>
<reference evidence="9" key="1">
    <citation type="submission" date="2025-08" db="UniProtKB">
        <authorList>
            <consortium name="RefSeq"/>
        </authorList>
    </citation>
    <scope>IDENTIFICATION</scope>
</reference>
<feature type="compositionally biased region" description="Low complexity" evidence="6">
    <location>
        <begin position="141"/>
        <end position="152"/>
    </location>
</feature>
<dbReference type="PANTHER" id="PTHR48071">
    <property type="entry name" value="SRCR DOMAIN-CONTAINING PROTEIN"/>
    <property type="match status" value="1"/>
</dbReference>
<dbReference type="OrthoDB" id="536948at2759"/>
<feature type="disulfide bond" evidence="5">
    <location>
        <begin position="404"/>
        <end position="414"/>
    </location>
</feature>
<dbReference type="SUPFAM" id="SSF56487">
    <property type="entry name" value="SRCR-like"/>
    <property type="match status" value="3"/>
</dbReference>
<accession>A0A6I9Z1X6</accession>
<keyword evidence="8" id="KW-1185">Reference proteome</keyword>
<sequence>MTNAHIVCKQLACGNATTVVGWAYFGEGSGSISLDDVRCTGREAAIWDCVHRGWFNHDCGHNEDVGVVCSDAELLPTGSTEIPTPTPFATSKDLSTTSVDLTTQEIRDSTYFPTKKTLETTHPATEKEITPTMRTVEMSYRTTTSSKTTHSITQKEETPGLATTSQEAVEESKTPASTSVIELTTASTDLSTQQVREKSLRLVNGKDKCSGRVEVFYNGSWGTICDDGWDMNDTQVVCKQLACGEALQVLTDASFGEGTGSIFLDQVKCKGDESSLEECAHKPWGVHNCHHKEDAGVVCSGPAVTTSPPALSTPSTKLTTQGIRELVTTASSLTVRLMDGKNRCQGRLEIFHNGTWGTVCDDGWDSPDAEVVCRQLACGGVMAATNEAYFGEGTGNILLENVQCKGNESSIEECSHSGWGIHRCGHKEDAGVICSETVSLTTKNPIILTPTKNTPEVPVRALSTRNPTTKPVPAVTKPNPITPGKCLYGCKLTGPSGSFSSP</sequence>
<evidence type="ECO:0000256" key="5">
    <source>
        <dbReference type="PROSITE-ProRule" id="PRU00196"/>
    </source>
</evidence>
<proteinExistence type="predicted"/>
<dbReference type="InterPro" id="IPR036772">
    <property type="entry name" value="SRCR-like_dom_sf"/>
</dbReference>
<feature type="domain" description="SRCR" evidence="7">
    <location>
        <begin position="335"/>
        <end position="435"/>
    </location>
</feature>
<evidence type="ECO:0000256" key="3">
    <source>
        <dbReference type="ARBA" id="ARBA00023157"/>
    </source>
</evidence>
<dbReference type="PROSITE" id="PS50287">
    <property type="entry name" value="SRCR_2"/>
    <property type="match status" value="3"/>
</dbReference>
<name>A0A6I9Z1X6_9SAUR</name>
<feature type="disulfide bond" evidence="5">
    <location>
        <begin position="373"/>
        <end position="434"/>
    </location>
</feature>
<comment type="caution">
    <text evidence="5">Lacks conserved residue(s) required for the propagation of feature annotation.</text>
</comment>
<feature type="disulfide bond" evidence="5">
    <location>
        <begin position="238"/>
        <end position="299"/>
    </location>
</feature>
<keyword evidence="1" id="KW-0732">Signal</keyword>